<dbReference type="AlphaFoldDB" id="A0A0G1QD06"/>
<dbReference type="InterPro" id="IPR000456">
    <property type="entry name" value="Ribosomal_bL17"/>
</dbReference>
<evidence type="ECO:0000256" key="1">
    <source>
        <dbReference type="ARBA" id="ARBA00008777"/>
    </source>
</evidence>
<evidence type="ECO:0000256" key="2">
    <source>
        <dbReference type="ARBA" id="ARBA00022980"/>
    </source>
</evidence>
<accession>A0A0G1QD06</accession>
<keyword evidence="2 5" id="KW-0689">Ribosomal protein</keyword>
<dbReference type="PANTHER" id="PTHR14413">
    <property type="entry name" value="RIBOSOMAL PROTEIN L17"/>
    <property type="match status" value="1"/>
</dbReference>
<dbReference type="EMBL" id="LCMV01000044">
    <property type="protein sequence ID" value="KKU42884.1"/>
    <property type="molecule type" value="Genomic_DNA"/>
</dbReference>
<dbReference type="GO" id="GO:0003735">
    <property type="term" value="F:structural constituent of ribosome"/>
    <property type="evidence" value="ECO:0007669"/>
    <property type="project" value="InterPro"/>
</dbReference>
<dbReference type="InterPro" id="IPR036373">
    <property type="entry name" value="Ribosomal_bL17_sf"/>
</dbReference>
<evidence type="ECO:0000256" key="3">
    <source>
        <dbReference type="ARBA" id="ARBA00023274"/>
    </source>
</evidence>
<gene>
    <name evidence="5" type="ORF">UX60_C0044G0010</name>
</gene>
<evidence type="ECO:0000313" key="5">
    <source>
        <dbReference type="EMBL" id="KKU42884.1"/>
    </source>
</evidence>
<keyword evidence="3" id="KW-0687">Ribonucleoprotein</keyword>
<dbReference type="GO" id="GO:0006412">
    <property type="term" value="P:translation"/>
    <property type="evidence" value="ECO:0007669"/>
    <property type="project" value="InterPro"/>
</dbReference>
<comment type="caution">
    <text evidence="5">The sequence shown here is derived from an EMBL/GenBank/DDBJ whole genome shotgun (WGS) entry which is preliminary data.</text>
</comment>
<name>A0A0G1QD06_9BACT</name>
<dbReference type="PANTHER" id="PTHR14413:SF16">
    <property type="entry name" value="LARGE RIBOSOMAL SUBUNIT PROTEIN BL17M"/>
    <property type="match status" value="1"/>
</dbReference>
<dbReference type="GO" id="GO:0015934">
    <property type="term" value="C:large ribosomal subunit"/>
    <property type="evidence" value="ECO:0007669"/>
    <property type="project" value="TreeGrafter"/>
</dbReference>
<reference evidence="5 6" key="1">
    <citation type="journal article" date="2015" name="Nature">
        <title>rRNA introns, odd ribosomes, and small enigmatic genomes across a large radiation of phyla.</title>
        <authorList>
            <person name="Brown C.T."/>
            <person name="Hug L.A."/>
            <person name="Thomas B.C."/>
            <person name="Sharon I."/>
            <person name="Castelle C.J."/>
            <person name="Singh A."/>
            <person name="Wilkins M.J."/>
            <person name="Williams K.H."/>
            <person name="Banfield J.F."/>
        </authorList>
    </citation>
    <scope>NUCLEOTIDE SEQUENCE [LARGE SCALE GENOMIC DNA]</scope>
</reference>
<evidence type="ECO:0000256" key="4">
    <source>
        <dbReference type="ARBA" id="ARBA00035494"/>
    </source>
</evidence>
<dbReference type="Proteomes" id="UP000034487">
    <property type="component" value="Unassembled WGS sequence"/>
</dbReference>
<dbReference type="Pfam" id="PF01196">
    <property type="entry name" value="Ribosomal_L17"/>
    <property type="match status" value="1"/>
</dbReference>
<comment type="similarity">
    <text evidence="1">Belongs to the bacterial ribosomal protein bL17 family.</text>
</comment>
<dbReference type="Gene3D" id="3.90.1030.10">
    <property type="entry name" value="Ribosomal protein L17"/>
    <property type="match status" value="1"/>
</dbReference>
<sequence>MKRVLRAQSDFKNTTLRNQLTSLVLYEAIVTGRLNGKQLVSFADRFFHKVKSADLTAHKFAHSVLLDKNAVKKVFEEILPRYDASSTNYVRAINAAPRRGDNAKQLAVMLIKESKVESTKVAPAPKIAKEAATTKKEVK</sequence>
<dbReference type="SUPFAM" id="SSF64263">
    <property type="entry name" value="Prokaryotic ribosomal protein L17"/>
    <property type="match status" value="1"/>
</dbReference>
<evidence type="ECO:0000313" key="6">
    <source>
        <dbReference type="Proteomes" id="UP000034487"/>
    </source>
</evidence>
<proteinExistence type="inferred from homology"/>
<organism evidence="5 6">
    <name type="scientific">Berkelbacteria bacterium GW2011_GWA2_46_7</name>
    <dbReference type="NCBI Taxonomy" id="1618335"/>
    <lineage>
        <taxon>Bacteria</taxon>
        <taxon>Candidatus Berkelbacteria</taxon>
    </lineage>
</organism>
<protein>
    <recommendedName>
        <fullName evidence="4">50S ribosomal protein L17</fullName>
    </recommendedName>
</protein>